<reference evidence="3 4" key="1">
    <citation type="journal article" date="2021" name="DNA Res.">
        <title>Genome analysis of Candida subhashii reveals its hybrid nature and dual mitochondrial genome conformations.</title>
        <authorList>
            <person name="Mixao V."/>
            <person name="Hegedusova E."/>
            <person name="Saus E."/>
            <person name="Pryszcz L.P."/>
            <person name="Cillingova A."/>
            <person name="Nosek J."/>
            <person name="Gabaldon T."/>
        </authorList>
    </citation>
    <scope>NUCLEOTIDE SEQUENCE [LARGE SCALE GENOMIC DNA]</scope>
    <source>
        <strain evidence="3 4">CBS 10753</strain>
    </source>
</reference>
<feature type="compositionally biased region" description="Low complexity" evidence="1">
    <location>
        <begin position="197"/>
        <end position="213"/>
    </location>
</feature>
<dbReference type="InterPro" id="IPR001138">
    <property type="entry name" value="Zn2Cys6_DnaBD"/>
</dbReference>
<dbReference type="PANTHER" id="PTHR47655:SF3">
    <property type="entry name" value="ZN(II)2CYS6 TRANSCRIPTION FACTOR (EUROFUNG)"/>
    <property type="match status" value="1"/>
</dbReference>
<proteinExistence type="predicted"/>
<feature type="region of interest" description="Disordered" evidence="1">
    <location>
        <begin position="109"/>
        <end position="141"/>
    </location>
</feature>
<accession>A0A8J5QHA5</accession>
<dbReference type="GO" id="GO:0000981">
    <property type="term" value="F:DNA-binding transcription factor activity, RNA polymerase II-specific"/>
    <property type="evidence" value="ECO:0007669"/>
    <property type="project" value="InterPro"/>
</dbReference>
<dbReference type="CDD" id="cd00067">
    <property type="entry name" value="GAL4"/>
    <property type="match status" value="1"/>
</dbReference>
<dbReference type="PANTHER" id="PTHR47655">
    <property type="entry name" value="QUINIC ACID UTILIZATION ACTIVATOR"/>
    <property type="match status" value="1"/>
</dbReference>
<dbReference type="GeneID" id="73467535"/>
<sequence length="493" mass="54887">MQSEDHNSTSHNHIKKKRVGKACDSCRIKKTKCDGKKPCNRCILDNKICVFTEKKKQREKNHPNGYIELLETRLDILTKSFNKLIELSQPHLSFIDEIIEENRQLKLMKKQQQQRDIDDDSSDDISEGDEEHEGGEGDDADVVPINRVISYLINQQGLLNNVPVEWEQGTMIAANFDPKKNLNEAANLFANHRQQISPASPVLSPQSQPSSSSRSKKSSIKVKQEHSSPIFAAAENLNLGLSTAITNKRSTNELLMSDFDSDLDNPLTHNQLGESLSPPDHYNRQPATTLFVYDAPILSKTSSITSLTNKYENHTLLSPQLSATSPTPTPTLATGEVLSTIRRSSSSLSHKKSKNSGHVSKPNHIHSHNHNHGNMNTVKRESADSSTSSSGSIIPSPMTMNQQSLFNQDIRGADLEIFNNVFDNHNNNNNKIMTNIFPSDPLMQHQQQQQPLQAGSPVEFPFGQPFQSLDVLTATDGLDSFMNGGNNPFMGKY</sequence>
<dbReference type="SMART" id="SM00066">
    <property type="entry name" value="GAL4"/>
    <property type="match status" value="1"/>
</dbReference>
<dbReference type="RefSeq" id="XP_049265946.1">
    <property type="nucleotide sequence ID" value="XM_049410440.1"/>
</dbReference>
<keyword evidence="4" id="KW-1185">Reference proteome</keyword>
<dbReference type="OrthoDB" id="5600212at2759"/>
<dbReference type="PROSITE" id="PS00463">
    <property type="entry name" value="ZN2_CY6_FUNGAL_1"/>
    <property type="match status" value="1"/>
</dbReference>
<evidence type="ECO:0000259" key="2">
    <source>
        <dbReference type="PROSITE" id="PS50048"/>
    </source>
</evidence>
<feature type="region of interest" description="Disordered" evidence="1">
    <location>
        <begin position="342"/>
        <end position="397"/>
    </location>
</feature>
<gene>
    <name evidence="3" type="ORF">J8A68_000734</name>
</gene>
<dbReference type="AlphaFoldDB" id="A0A8J5QHA5"/>
<feature type="domain" description="Zn(2)-C6 fungal-type" evidence="2">
    <location>
        <begin position="22"/>
        <end position="51"/>
    </location>
</feature>
<dbReference type="Pfam" id="PF00172">
    <property type="entry name" value="Zn_clus"/>
    <property type="match status" value="1"/>
</dbReference>
<protein>
    <submittedName>
        <fullName evidence="3">FCR1</fullName>
    </submittedName>
</protein>
<dbReference type="GO" id="GO:0008270">
    <property type="term" value="F:zinc ion binding"/>
    <property type="evidence" value="ECO:0007669"/>
    <property type="project" value="InterPro"/>
</dbReference>
<feature type="compositionally biased region" description="Acidic residues" evidence="1">
    <location>
        <begin position="117"/>
        <end position="141"/>
    </location>
</feature>
<feature type="region of interest" description="Disordered" evidence="1">
    <location>
        <begin position="197"/>
        <end position="225"/>
    </location>
</feature>
<organism evidence="3 4">
    <name type="scientific">[Candida] subhashii</name>
    <dbReference type="NCBI Taxonomy" id="561895"/>
    <lineage>
        <taxon>Eukaryota</taxon>
        <taxon>Fungi</taxon>
        <taxon>Dikarya</taxon>
        <taxon>Ascomycota</taxon>
        <taxon>Saccharomycotina</taxon>
        <taxon>Pichiomycetes</taxon>
        <taxon>Debaryomycetaceae</taxon>
        <taxon>Spathaspora</taxon>
    </lineage>
</organism>
<evidence type="ECO:0000256" key="1">
    <source>
        <dbReference type="SAM" id="MobiDB-lite"/>
    </source>
</evidence>
<evidence type="ECO:0000313" key="3">
    <source>
        <dbReference type="EMBL" id="KAG7665714.1"/>
    </source>
</evidence>
<evidence type="ECO:0000313" key="4">
    <source>
        <dbReference type="Proteomes" id="UP000694255"/>
    </source>
</evidence>
<name>A0A8J5QHA5_9ASCO</name>
<comment type="caution">
    <text evidence="3">The sequence shown here is derived from an EMBL/GenBank/DDBJ whole genome shotgun (WGS) entry which is preliminary data.</text>
</comment>
<dbReference type="EMBL" id="JAGSYN010000047">
    <property type="protein sequence ID" value="KAG7665714.1"/>
    <property type="molecule type" value="Genomic_DNA"/>
</dbReference>
<feature type="compositionally biased region" description="Basic residues" evidence="1">
    <location>
        <begin position="349"/>
        <end position="371"/>
    </location>
</feature>
<dbReference type="InterPro" id="IPR052783">
    <property type="entry name" value="Metabolic/Drug-Res_Regulator"/>
</dbReference>
<feature type="compositionally biased region" description="Low complexity" evidence="1">
    <location>
        <begin position="385"/>
        <end position="397"/>
    </location>
</feature>
<dbReference type="PROSITE" id="PS50048">
    <property type="entry name" value="ZN2_CY6_FUNGAL_2"/>
    <property type="match status" value="1"/>
</dbReference>
<dbReference type="Proteomes" id="UP000694255">
    <property type="component" value="Unassembled WGS sequence"/>
</dbReference>